<feature type="transmembrane region" description="Helical" evidence="2">
    <location>
        <begin position="47"/>
        <end position="65"/>
    </location>
</feature>
<proteinExistence type="predicted"/>
<feature type="domain" description="DUF1616" evidence="3">
    <location>
        <begin position="25"/>
        <end position="323"/>
    </location>
</feature>
<reference evidence="5" key="1">
    <citation type="submission" date="2016-10" db="EMBL/GenBank/DDBJ databases">
        <authorList>
            <person name="Varghese N."/>
            <person name="Submissions S."/>
        </authorList>
    </citation>
    <scope>NUCLEOTIDE SEQUENCE [LARGE SCALE GENOMIC DNA]</scope>
    <source>
        <strain evidence="5">IBRC-M 10043</strain>
    </source>
</reference>
<feature type="region of interest" description="Disordered" evidence="1">
    <location>
        <begin position="323"/>
        <end position="346"/>
    </location>
</feature>
<feature type="transmembrane region" description="Helical" evidence="2">
    <location>
        <begin position="93"/>
        <end position="114"/>
    </location>
</feature>
<dbReference type="Proteomes" id="UP000198775">
    <property type="component" value="Unassembled WGS sequence"/>
</dbReference>
<keyword evidence="2" id="KW-0812">Transmembrane</keyword>
<sequence>MTLDRNHAHGSTCSRRTAVLVAAGYTVAAAAVLAVGDGLPPLVRVPLALPIFLLTPGYAALAALFPRERPADEGGSAPGSVLSRRGRAGLGTAARSVLAVAVSVSLVGGVALGVTVSVGLTTVGVLVGVAALTVAAAAVALVRTPIGATVTQRRTTGDADRESPDPPTGPYTVVTLIAVAVAVLLLVGSGVIATEGGDTDPRSEFYLVGENGTDPVAAGYPTDLTVEGGQTYNLRIRQQGSRAREYTIVALLSPPDDRIDAEPTELARRAVVVQPNATAAPTVTVTPRRAGRNRTLAVLLYRGDAPGNPSRASAYRRLAIQVDVAPGAERPESPPDDPATAGEDDA</sequence>
<evidence type="ECO:0000256" key="1">
    <source>
        <dbReference type="SAM" id="MobiDB-lite"/>
    </source>
</evidence>
<dbReference type="RefSeq" id="WP_092664130.1">
    <property type="nucleotide sequence ID" value="NZ_FOCX01000040.1"/>
</dbReference>
<accession>A0A1H8VQ48</accession>
<dbReference type="Pfam" id="PF07760">
    <property type="entry name" value="DUF1616"/>
    <property type="match status" value="1"/>
</dbReference>
<gene>
    <name evidence="4" type="ORF">SAMN05216388_10403</name>
</gene>
<keyword evidence="2" id="KW-0472">Membrane</keyword>
<protein>
    <submittedName>
        <fullName evidence="4">Uncharacterized membrane protein</fullName>
    </submittedName>
</protein>
<evidence type="ECO:0000259" key="3">
    <source>
        <dbReference type="Pfam" id="PF07760"/>
    </source>
</evidence>
<feature type="transmembrane region" description="Helical" evidence="2">
    <location>
        <begin position="171"/>
        <end position="193"/>
    </location>
</feature>
<dbReference type="EMBL" id="FOCX01000040">
    <property type="protein sequence ID" value="SEP17048.1"/>
    <property type="molecule type" value="Genomic_DNA"/>
</dbReference>
<keyword evidence="5" id="KW-1185">Reference proteome</keyword>
<keyword evidence="2" id="KW-1133">Transmembrane helix</keyword>
<feature type="transmembrane region" description="Helical" evidence="2">
    <location>
        <begin position="17"/>
        <end position="35"/>
    </location>
</feature>
<name>A0A1H8VQ48_9EURY</name>
<dbReference type="AlphaFoldDB" id="A0A1H8VQ48"/>
<evidence type="ECO:0000313" key="5">
    <source>
        <dbReference type="Proteomes" id="UP000198775"/>
    </source>
</evidence>
<feature type="transmembrane region" description="Helical" evidence="2">
    <location>
        <begin position="120"/>
        <end position="142"/>
    </location>
</feature>
<dbReference type="InterPro" id="IPR011674">
    <property type="entry name" value="DUF1616"/>
</dbReference>
<organism evidence="4 5">
    <name type="scientific">Halorientalis persicus</name>
    <dbReference type="NCBI Taxonomy" id="1367881"/>
    <lineage>
        <taxon>Archaea</taxon>
        <taxon>Methanobacteriati</taxon>
        <taxon>Methanobacteriota</taxon>
        <taxon>Stenosarchaea group</taxon>
        <taxon>Halobacteria</taxon>
        <taxon>Halobacteriales</taxon>
        <taxon>Haloarculaceae</taxon>
        <taxon>Halorientalis</taxon>
    </lineage>
</organism>
<evidence type="ECO:0000313" key="4">
    <source>
        <dbReference type="EMBL" id="SEP17048.1"/>
    </source>
</evidence>
<evidence type="ECO:0000256" key="2">
    <source>
        <dbReference type="SAM" id="Phobius"/>
    </source>
</evidence>